<dbReference type="PANTHER" id="PTHR36849">
    <property type="entry name" value="CYTOPLASMIC PROTEIN-RELATED"/>
    <property type="match status" value="1"/>
</dbReference>
<dbReference type="PANTHER" id="PTHR36849:SF1">
    <property type="entry name" value="CYTOPLASMIC PROTEIN"/>
    <property type="match status" value="1"/>
</dbReference>
<evidence type="ECO:0000313" key="2">
    <source>
        <dbReference type="Proteomes" id="UP000249828"/>
    </source>
</evidence>
<proteinExistence type="predicted"/>
<dbReference type="AlphaFoldDB" id="A0A2W4A3R0"/>
<comment type="caution">
    <text evidence="1">The sequence shown here is derived from an EMBL/GenBank/DDBJ whole genome shotgun (WGS) entry which is preliminary data.</text>
</comment>
<dbReference type="RefSeq" id="WP_111247376.1">
    <property type="nucleotide sequence ID" value="NZ_JAFLVZ010000059.1"/>
</dbReference>
<dbReference type="EMBL" id="PIEU01000043">
    <property type="protein sequence ID" value="PZL75553.1"/>
    <property type="molecule type" value="Genomic_DNA"/>
</dbReference>
<dbReference type="InterPro" id="IPR052552">
    <property type="entry name" value="YeaO-like"/>
</dbReference>
<evidence type="ECO:0000313" key="1">
    <source>
        <dbReference type="EMBL" id="PZL75553.1"/>
    </source>
</evidence>
<protein>
    <submittedName>
        <fullName evidence="1">DUF488 domain-containing protein</fullName>
    </submittedName>
</protein>
<sequence>MIQIKRAYEKARPDDGYRILVDRLWPRGMSKEKEQLDLWLKEIAPSNDLRKWFNHEPDKFPLFKEKYLIELQSGEAHIACQKLLDITKEYPAITLIYGAKDEVYNNAAVLKEMVEKMSQINRRK</sequence>
<keyword evidence="2" id="KW-1185">Reference proteome</keyword>
<accession>A0A2W4A3R0</accession>
<gene>
    <name evidence="1" type="ORF">CI088_04815</name>
</gene>
<organism evidence="1 2">
    <name type="scientific">Enterococcus plantarum</name>
    <dbReference type="NCBI Taxonomy" id="1077675"/>
    <lineage>
        <taxon>Bacteria</taxon>
        <taxon>Bacillati</taxon>
        <taxon>Bacillota</taxon>
        <taxon>Bacilli</taxon>
        <taxon>Lactobacillales</taxon>
        <taxon>Enterococcaceae</taxon>
        <taxon>Enterococcus</taxon>
    </lineage>
</organism>
<dbReference type="Pfam" id="PF22752">
    <property type="entry name" value="DUF488-N3i"/>
    <property type="match status" value="1"/>
</dbReference>
<reference evidence="1 2" key="1">
    <citation type="submission" date="2017-11" db="EMBL/GenBank/DDBJ databases">
        <title>Draft genome sequence of Enterococcus plantarum TRW2 strain isolated from lettuce.</title>
        <authorList>
            <person name="Kim E.B."/>
            <person name="Marco M.L."/>
            <person name="Williams T.R."/>
            <person name="You I.H."/>
        </authorList>
    </citation>
    <scope>NUCLEOTIDE SEQUENCE [LARGE SCALE GENOMIC DNA]</scope>
    <source>
        <strain evidence="1 2">TRW2</strain>
    </source>
</reference>
<name>A0A2W4A3R0_9ENTE</name>
<dbReference type="STRING" id="1077675.BCR22_09580"/>
<dbReference type="Proteomes" id="UP000249828">
    <property type="component" value="Unassembled WGS sequence"/>
</dbReference>